<feature type="domain" description="J" evidence="3">
    <location>
        <begin position="1060"/>
        <end position="1120"/>
    </location>
</feature>
<gene>
    <name evidence="5" type="ORF">DYB25_003268</name>
    <name evidence="4" type="ORF">DYB36_006187</name>
</gene>
<feature type="region of interest" description="Disordered" evidence="2">
    <location>
        <begin position="737"/>
        <end position="761"/>
    </location>
</feature>
<feature type="region of interest" description="Disordered" evidence="2">
    <location>
        <begin position="612"/>
        <end position="693"/>
    </location>
</feature>
<protein>
    <recommendedName>
        <fullName evidence="3">J domain-containing protein</fullName>
    </recommendedName>
</protein>
<comment type="caution">
    <text evidence="4">The sequence shown here is derived from an EMBL/GenBank/DDBJ whole genome shotgun (WGS) entry which is preliminary data.</text>
</comment>
<evidence type="ECO:0000313" key="7">
    <source>
        <dbReference type="Proteomes" id="UP000266239"/>
    </source>
</evidence>
<dbReference type="AlphaFoldDB" id="A0A397AZL5"/>
<dbReference type="Gene3D" id="1.10.287.110">
    <property type="entry name" value="DnaJ domain"/>
    <property type="match status" value="1"/>
</dbReference>
<feature type="compositionally biased region" description="Polar residues" evidence="2">
    <location>
        <begin position="662"/>
        <end position="675"/>
    </location>
</feature>
<evidence type="ECO:0000256" key="2">
    <source>
        <dbReference type="SAM" id="MobiDB-lite"/>
    </source>
</evidence>
<reference evidence="6 7" key="1">
    <citation type="submission" date="2018-08" db="EMBL/GenBank/DDBJ databases">
        <title>Aphanomyces genome sequencing and annotation.</title>
        <authorList>
            <person name="Minardi D."/>
            <person name="Oidtmann B."/>
            <person name="Van Der Giezen M."/>
            <person name="Studholme D.J."/>
        </authorList>
    </citation>
    <scope>NUCLEOTIDE SEQUENCE [LARGE SCALE GENOMIC DNA]</scope>
    <source>
        <strain evidence="4 6">Kv</strain>
        <strain evidence="5 7">Yx</strain>
    </source>
</reference>
<feature type="compositionally biased region" description="Pro residues" evidence="2">
    <location>
        <begin position="679"/>
        <end position="692"/>
    </location>
</feature>
<dbReference type="CDD" id="cd06257">
    <property type="entry name" value="DnaJ"/>
    <property type="match status" value="1"/>
</dbReference>
<dbReference type="Pfam" id="PF18974">
    <property type="entry name" value="DUF5710"/>
    <property type="match status" value="3"/>
</dbReference>
<dbReference type="PANTHER" id="PTHR13037:SF24">
    <property type="entry name" value="POLYCOMB PROTEIN PCL-RELATED"/>
    <property type="match status" value="1"/>
</dbReference>
<dbReference type="PROSITE" id="PS50076">
    <property type="entry name" value="DNAJ_2"/>
    <property type="match status" value="1"/>
</dbReference>
<dbReference type="InterPro" id="IPR001623">
    <property type="entry name" value="DnaJ_domain"/>
</dbReference>
<evidence type="ECO:0000259" key="3">
    <source>
        <dbReference type="PROSITE" id="PS50076"/>
    </source>
</evidence>
<evidence type="ECO:0000256" key="1">
    <source>
        <dbReference type="ARBA" id="ARBA00022581"/>
    </source>
</evidence>
<sequence length="1120" mass="124684">MADRLVARQVDRGTLPDPSDSCWGIAEHLGHRSPSGSPLPLFVKRPHASLERHLRLSNFQLKDAGATCMELKHKLDNAATVFRLSHTAMHLESRVASSLTSNREKSVEVRTIETFKQAAMGKLHPAPRCTLPQSTPPQTLSSLPASSNVDTDHTSIPSCQDPYFYLRPLQLHSLDHYDIQQLKRLVLSPPDIQTLHRSISKWLSALLDSAAYPSSPDVHMDMSRSALRVHYIALAAHYLGSHAYASALLKSKFGTTFAPFVCRLDKYSVRRAHWSLSEPLWPSGDVVDAAFPDFRRLVRATRDGCPEVLRELVCSSSELDDKEMAYHKADDEATYLQQCMWMTKLAEFAQGNFQMVSNGLKAIGRSILAIHRRQMLHRWRHDVDTSQWQAFCLATNESTNWTKEAPFFLRLALSPPTTSKASTSEPIDPTKQRSTWLQEYATSFSLDDAVHHLMDPATVSRMYRHGEKLQLGHYVLLDEEVNPTGADDMMDQLHATRQDLAKYDRQLTWHVWATTNLLADPQSCAFKVKPKTEALRPRVAPPSKLPEGSLTSPSLNTIQSRLQELALQLQHSQQHHEASKWIGMAIEQLGHHPLERAHNHPPSVTDNLIEANDVEPKGNDDDISDDDQAVLVEPPPRTTATAENLIDLTEDDDVVPPPAAPTSPTRTILQGQNLDKPSLPSPAPPAAPPAPPAYADERMYLNCAATDRLVVRQMGALFDADVKKWYVHEGQNLTPFSRWSPHPRAVESAPKPPSSPTASPPRLSTECMYFDCPYIERDQARSQGALWDSEKKLWVVPAGRNLKPFLRWTPRAPQVSTDRKYLDCPFPQKFLVKGLGAEWDPEAKAWFVPPGLDLARFTRWLPPPPPTTEEASPEPSVTHTPNPPPSENKVATEPSIPPIAMSSSNENVASTPSHAAAAVPVAKAAATPPAAPVRKISVKPLKRRAISHAAILSSCKNVLSDMIDSIERTSGCPKCKHEYLWNCVQCTRCKTHCNCMDEYRCQQNLRSEQASMFEAARRRARLLKQGGGGQVGPLADYTSCVTGADLVSTARILAMWRDTNMFGVLGTPPTASFQVVKRQYRSMVLQLHPDKSKHDTADKVSAFMAVTKAFREVKVMFGIP</sequence>
<dbReference type="InterPro" id="IPR043764">
    <property type="entry name" value="DUF5710"/>
</dbReference>
<dbReference type="EMBL" id="QUSZ01004858">
    <property type="protein sequence ID" value="RHY12386.1"/>
    <property type="molecule type" value="Genomic_DNA"/>
</dbReference>
<dbReference type="InterPro" id="IPR036869">
    <property type="entry name" value="J_dom_sf"/>
</dbReference>
<evidence type="ECO:0000313" key="4">
    <source>
        <dbReference type="EMBL" id="RHY12386.1"/>
    </source>
</evidence>
<accession>A0A397AZL5</accession>
<organism evidence="4 6">
    <name type="scientific">Aphanomyces astaci</name>
    <name type="common">Crayfish plague agent</name>
    <dbReference type="NCBI Taxonomy" id="112090"/>
    <lineage>
        <taxon>Eukaryota</taxon>
        <taxon>Sar</taxon>
        <taxon>Stramenopiles</taxon>
        <taxon>Oomycota</taxon>
        <taxon>Saprolegniomycetes</taxon>
        <taxon>Saprolegniales</taxon>
        <taxon>Verrucalvaceae</taxon>
        <taxon>Aphanomyces</taxon>
    </lineage>
</organism>
<dbReference type="Proteomes" id="UP000266239">
    <property type="component" value="Unassembled WGS sequence"/>
</dbReference>
<dbReference type="SMART" id="SM00271">
    <property type="entry name" value="DnaJ"/>
    <property type="match status" value="1"/>
</dbReference>
<feature type="region of interest" description="Disordered" evidence="2">
    <location>
        <begin position="859"/>
        <end position="894"/>
    </location>
</feature>
<dbReference type="PANTHER" id="PTHR13037">
    <property type="entry name" value="FORMIN"/>
    <property type="match status" value="1"/>
</dbReference>
<dbReference type="Pfam" id="PF00226">
    <property type="entry name" value="DnaJ"/>
    <property type="match status" value="1"/>
</dbReference>
<dbReference type="EMBL" id="QUTA01003741">
    <property type="protein sequence ID" value="RHY22373.1"/>
    <property type="molecule type" value="Genomic_DNA"/>
</dbReference>
<dbReference type="SUPFAM" id="SSF46565">
    <property type="entry name" value="Chaperone J-domain"/>
    <property type="match status" value="1"/>
</dbReference>
<name>A0A397AZL5_APHAT</name>
<keyword evidence="1" id="KW-0945">Host-virus interaction</keyword>
<proteinExistence type="predicted"/>
<dbReference type="Proteomes" id="UP000265427">
    <property type="component" value="Unassembled WGS sequence"/>
</dbReference>
<feature type="region of interest" description="Disordered" evidence="2">
    <location>
        <begin position="532"/>
        <end position="552"/>
    </location>
</feature>
<feature type="compositionally biased region" description="Pro residues" evidence="2">
    <location>
        <begin position="750"/>
        <end position="759"/>
    </location>
</feature>
<evidence type="ECO:0000313" key="5">
    <source>
        <dbReference type="EMBL" id="RHY22373.1"/>
    </source>
</evidence>
<evidence type="ECO:0000313" key="6">
    <source>
        <dbReference type="Proteomes" id="UP000265427"/>
    </source>
</evidence>